<dbReference type="Proteomes" id="UP001501442">
    <property type="component" value="Unassembled WGS sequence"/>
</dbReference>
<accession>A0ABP8UHZ1</accession>
<reference evidence="3" key="1">
    <citation type="journal article" date="2019" name="Int. J. Syst. Evol. Microbiol.">
        <title>The Global Catalogue of Microorganisms (GCM) 10K type strain sequencing project: providing services to taxonomists for standard genome sequencing and annotation.</title>
        <authorList>
            <consortium name="The Broad Institute Genomics Platform"/>
            <consortium name="The Broad Institute Genome Sequencing Center for Infectious Disease"/>
            <person name="Wu L."/>
            <person name="Ma J."/>
        </authorList>
    </citation>
    <scope>NUCLEOTIDE SEQUENCE [LARGE SCALE GENOMIC DNA]</scope>
    <source>
        <strain evidence="3">JCM 17939</strain>
    </source>
</reference>
<name>A0ABP8UHZ1_9ACTN</name>
<organism evidence="2 3">
    <name type="scientific">Actinoallomurus vinaceus</name>
    <dbReference type="NCBI Taxonomy" id="1080074"/>
    <lineage>
        <taxon>Bacteria</taxon>
        <taxon>Bacillati</taxon>
        <taxon>Actinomycetota</taxon>
        <taxon>Actinomycetes</taxon>
        <taxon>Streptosporangiales</taxon>
        <taxon>Thermomonosporaceae</taxon>
        <taxon>Actinoallomurus</taxon>
    </lineage>
</organism>
<comment type="caution">
    <text evidence="2">The sequence shown here is derived from an EMBL/GenBank/DDBJ whole genome shotgun (WGS) entry which is preliminary data.</text>
</comment>
<protein>
    <submittedName>
        <fullName evidence="2">Uncharacterized protein</fullName>
    </submittedName>
</protein>
<proteinExistence type="predicted"/>
<sequence length="103" mass="11250">MQCGFARRAQCPVEIERIPPARNSAPTSRWCSTSGEDAGLWLRAMAGGPAINVQNPVAQPTMTVVRIDMKPSRTVACASRSIDRVKRDTPARGAPLSRFRTQL</sequence>
<evidence type="ECO:0000313" key="2">
    <source>
        <dbReference type="EMBL" id="GAA4632665.1"/>
    </source>
</evidence>
<feature type="region of interest" description="Disordered" evidence="1">
    <location>
        <begin position="84"/>
        <end position="103"/>
    </location>
</feature>
<dbReference type="EMBL" id="BAABHK010000011">
    <property type="protein sequence ID" value="GAA4632665.1"/>
    <property type="molecule type" value="Genomic_DNA"/>
</dbReference>
<keyword evidence="3" id="KW-1185">Reference proteome</keyword>
<evidence type="ECO:0000256" key="1">
    <source>
        <dbReference type="SAM" id="MobiDB-lite"/>
    </source>
</evidence>
<evidence type="ECO:0000313" key="3">
    <source>
        <dbReference type="Proteomes" id="UP001501442"/>
    </source>
</evidence>
<gene>
    <name evidence="2" type="ORF">GCM10023196_066980</name>
</gene>